<keyword evidence="3" id="KW-1185">Reference proteome</keyword>
<organism evidence="2 3">
    <name type="scientific">Desulfonema magnum</name>
    <dbReference type="NCBI Taxonomy" id="45655"/>
    <lineage>
        <taxon>Bacteria</taxon>
        <taxon>Pseudomonadati</taxon>
        <taxon>Thermodesulfobacteriota</taxon>
        <taxon>Desulfobacteria</taxon>
        <taxon>Desulfobacterales</taxon>
        <taxon>Desulfococcaceae</taxon>
        <taxon>Desulfonema</taxon>
    </lineage>
</organism>
<dbReference type="EMBL" id="CP061800">
    <property type="protein sequence ID" value="QTA89408.1"/>
    <property type="molecule type" value="Genomic_DNA"/>
</dbReference>
<feature type="compositionally biased region" description="Basic and acidic residues" evidence="1">
    <location>
        <begin position="25"/>
        <end position="39"/>
    </location>
</feature>
<accession>A0A975BPT3</accession>
<dbReference type="AlphaFoldDB" id="A0A975BPT3"/>
<dbReference type="Proteomes" id="UP000663722">
    <property type="component" value="Chromosome"/>
</dbReference>
<protein>
    <submittedName>
        <fullName evidence="2">Uncharacterized protein</fullName>
    </submittedName>
</protein>
<gene>
    <name evidence="2" type="ORF">dnm_054610</name>
</gene>
<name>A0A975BPT3_9BACT</name>
<dbReference type="KEGG" id="dmm:dnm_054610"/>
<evidence type="ECO:0000313" key="3">
    <source>
        <dbReference type="Proteomes" id="UP000663722"/>
    </source>
</evidence>
<evidence type="ECO:0000256" key="1">
    <source>
        <dbReference type="SAM" id="MobiDB-lite"/>
    </source>
</evidence>
<sequence>MQCGRFASGKYGLPADGGMQKNKKGAGDSSHRSRMHETRSVSSAFPRKAWEREK</sequence>
<reference evidence="2" key="1">
    <citation type="journal article" date="2021" name="Microb. Physiol.">
        <title>Proteogenomic Insights into the Physiology of Marine, Sulfate-Reducing, Filamentous Desulfonema limicola and Desulfonema magnum.</title>
        <authorList>
            <person name="Schnaars V."/>
            <person name="Wohlbrand L."/>
            <person name="Scheve S."/>
            <person name="Hinrichs C."/>
            <person name="Reinhardt R."/>
            <person name="Rabus R."/>
        </authorList>
    </citation>
    <scope>NUCLEOTIDE SEQUENCE</scope>
    <source>
        <strain evidence="2">4be13</strain>
    </source>
</reference>
<evidence type="ECO:0000313" key="2">
    <source>
        <dbReference type="EMBL" id="QTA89408.1"/>
    </source>
</evidence>
<feature type="region of interest" description="Disordered" evidence="1">
    <location>
        <begin position="1"/>
        <end position="54"/>
    </location>
</feature>
<proteinExistence type="predicted"/>